<accession>A0A1F7GUJ2</accession>
<name>A0A1F7GUJ2_9BACT</name>
<protein>
    <submittedName>
        <fullName evidence="2">Uncharacterized protein</fullName>
    </submittedName>
</protein>
<proteinExistence type="predicted"/>
<evidence type="ECO:0000313" key="2">
    <source>
        <dbReference type="EMBL" id="OGK22638.1"/>
    </source>
</evidence>
<dbReference type="AlphaFoldDB" id="A0A1F7GUJ2"/>
<keyword evidence="1" id="KW-0812">Transmembrane</keyword>
<keyword evidence="1" id="KW-1133">Transmembrane helix</keyword>
<reference evidence="2 3" key="1">
    <citation type="journal article" date="2016" name="Nat. Commun.">
        <title>Thousands of microbial genomes shed light on interconnected biogeochemical processes in an aquifer system.</title>
        <authorList>
            <person name="Anantharaman K."/>
            <person name="Brown C.T."/>
            <person name="Hug L.A."/>
            <person name="Sharon I."/>
            <person name="Castelle C.J."/>
            <person name="Probst A.J."/>
            <person name="Thomas B.C."/>
            <person name="Singh A."/>
            <person name="Wilkins M.J."/>
            <person name="Karaoz U."/>
            <person name="Brodie E.L."/>
            <person name="Williams K.H."/>
            <person name="Hubbard S.S."/>
            <person name="Banfield J.F."/>
        </authorList>
    </citation>
    <scope>NUCLEOTIDE SEQUENCE [LARGE SCALE GENOMIC DNA]</scope>
</reference>
<dbReference type="EMBL" id="MFZM01000037">
    <property type="protein sequence ID" value="OGK22638.1"/>
    <property type="molecule type" value="Genomic_DNA"/>
</dbReference>
<evidence type="ECO:0000313" key="3">
    <source>
        <dbReference type="Proteomes" id="UP000177159"/>
    </source>
</evidence>
<comment type="caution">
    <text evidence="2">The sequence shown here is derived from an EMBL/GenBank/DDBJ whole genome shotgun (WGS) entry which is preliminary data.</text>
</comment>
<sequence>MIEMKILHLVLSDIFTNLSAGWIGVIFITPNLPGRTKRDKIINLTYNTFFAIITLEVAYILRLA</sequence>
<feature type="transmembrane region" description="Helical" evidence="1">
    <location>
        <begin position="6"/>
        <end position="29"/>
    </location>
</feature>
<dbReference type="Proteomes" id="UP000177159">
    <property type="component" value="Unassembled WGS sequence"/>
</dbReference>
<feature type="transmembrane region" description="Helical" evidence="1">
    <location>
        <begin position="41"/>
        <end position="61"/>
    </location>
</feature>
<gene>
    <name evidence="2" type="ORF">A3C24_00415</name>
</gene>
<organism evidence="2 3">
    <name type="scientific">Candidatus Roizmanbacteria bacterium RIFCSPHIGHO2_02_FULL_37_24</name>
    <dbReference type="NCBI Taxonomy" id="1802037"/>
    <lineage>
        <taxon>Bacteria</taxon>
        <taxon>Candidatus Roizmaniibacteriota</taxon>
    </lineage>
</organism>
<evidence type="ECO:0000256" key="1">
    <source>
        <dbReference type="SAM" id="Phobius"/>
    </source>
</evidence>
<keyword evidence="1" id="KW-0472">Membrane</keyword>